<dbReference type="Pfam" id="PF00535">
    <property type="entry name" value="Glycos_transf_2"/>
    <property type="match status" value="1"/>
</dbReference>
<evidence type="ECO:0000256" key="2">
    <source>
        <dbReference type="ARBA" id="ARBA00006739"/>
    </source>
</evidence>
<feature type="domain" description="Glycosyltransferase 2-like" evidence="5">
    <location>
        <begin position="4"/>
        <end position="175"/>
    </location>
</feature>
<gene>
    <name evidence="6" type="ORF">CD191_27510</name>
</gene>
<evidence type="ECO:0000259" key="5">
    <source>
        <dbReference type="Pfam" id="PF00535"/>
    </source>
</evidence>
<comment type="pathway">
    <text evidence="1">Cell wall biogenesis; cell wall polysaccharide biosynthesis.</text>
</comment>
<organism evidence="6 7">
    <name type="scientific">Paenibacillus odorifer</name>
    <dbReference type="NCBI Taxonomy" id="189426"/>
    <lineage>
        <taxon>Bacteria</taxon>
        <taxon>Bacillati</taxon>
        <taxon>Bacillota</taxon>
        <taxon>Bacilli</taxon>
        <taxon>Bacillales</taxon>
        <taxon>Paenibacillaceae</taxon>
        <taxon>Paenibacillus</taxon>
    </lineage>
</organism>
<reference evidence="6 7" key="1">
    <citation type="submission" date="2017-06" db="EMBL/GenBank/DDBJ databases">
        <title>Complete genome sequence of Paenibacillus odorifer CBA7130.</title>
        <authorList>
            <person name="Nam Y.-D."/>
            <person name="Kang J."/>
            <person name="Chung W.-H."/>
        </authorList>
    </citation>
    <scope>NUCLEOTIDE SEQUENCE [LARGE SCALE GENOMIC DNA]</scope>
    <source>
        <strain evidence="6 7">CBA7130</strain>
    </source>
</reference>
<dbReference type="Gene3D" id="3.90.550.10">
    <property type="entry name" value="Spore Coat Polysaccharide Biosynthesis Protein SpsA, Chain A"/>
    <property type="match status" value="1"/>
</dbReference>
<dbReference type="GO" id="GO:0016757">
    <property type="term" value="F:glycosyltransferase activity"/>
    <property type="evidence" value="ECO:0007669"/>
    <property type="project" value="UniProtKB-KW"/>
</dbReference>
<dbReference type="SUPFAM" id="SSF53448">
    <property type="entry name" value="Nucleotide-diphospho-sugar transferases"/>
    <property type="match status" value="1"/>
</dbReference>
<evidence type="ECO:0000313" key="7">
    <source>
        <dbReference type="Proteomes" id="UP000249163"/>
    </source>
</evidence>
<sequence>MNVSIVIPNFNGEKFLIDCLTTLKEQSYQDYETILVDNGSTDDSIKLALEIMPEINCLLLDENKGFSAAVNQGILNSKGKYVALLNNDTLLTVKWLENLLACIESDENVFSCSSKMIQFHDNKLIDNAGDAFTVFGWAYQEGHGENINKYLDNRYIFTSCAGAAIYRREVFDKIGYFDEQFFAYLEDVDIGYRARIEGYDNLYCAESIIYHIGSATTGNGYNSVKVKLSARNNVYLLYKNMLGIQLLLNAPFLIVGHLFKYQFYKKIGFQKEYSEGIRQGITNRKNLTKTEFKISNMRNYVSIQYWLIKKGLQYGIVKIKKMLKLKNDI</sequence>
<evidence type="ECO:0000256" key="4">
    <source>
        <dbReference type="ARBA" id="ARBA00022679"/>
    </source>
</evidence>
<dbReference type="AlphaFoldDB" id="A0AAD0P6G6"/>
<accession>A0AAD0P6G6</accession>
<evidence type="ECO:0000313" key="6">
    <source>
        <dbReference type="EMBL" id="AWV36045.1"/>
    </source>
</evidence>
<dbReference type="PANTHER" id="PTHR43179:SF12">
    <property type="entry name" value="GALACTOFURANOSYLTRANSFERASE GLFT2"/>
    <property type="match status" value="1"/>
</dbReference>
<dbReference type="PANTHER" id="PTHR43179">
    <property type="entry name" value="RHAMNOSYLTRANSFERASE WBBL"/>
    <property type="match status" value="1"/>
</dbReference>
<dbReference type="RefSeq" id="WP_111505739.1">
    <property type="nucleotide sequence ID" value="NZ_CP021965.1"/>
</dbReference>
<keyword evidence="3" id="KW-0328">Glycosyltransferase</keyword>
<dbReference type="Proteomes" id="UP000249163">
    <property type="component" value="Chromosome"/>
</dbReference>
<keyword evidence="4 6" id="KW-0808">Transferase</keyword>
<name>A0AAD0P6G6_9BACL</name>
<dbReference type="InterPro" id="IPR029044">
    <property type="entry name" value="Nucleotide-diphossugar_trans"/>
</dbReference>
<dbReference type="EMBL" id="CP021965">
    <property type="protein sequence ID" value="AWV36045.1"/>
    <property type="molecule type" value="Genomic_DNA"/>
</dbReference>
<dbReference type="CDD" id="cd04186">
    <property type="entry name" value="GT_2_like_c"/>
    <property type="match status" value="1"/>
</dbReference>
<dbReference type="InterPro" id="IPR001173">
    <property type="entry name" value="Glyco_trans_2-like"/>
</dbReference>
<protein>
    <submittedName>
        <fullName evidence="6">Glycosyl transferase family 2</fullName>
    </submittedName>
</protein>
<comment type="similarity">
    <text evidence="2">Belongs to the glycosyltransferase 2 family.</text>
</comment>
<evidence type="ECO:0000256" key="1">
    <source>
        <dbReference type="ARBA" id="ARBA00004776"/>
    </source>
</evidence>
<proteinExistence type="inferred from homology"/>
<evidence type="ECO:0000256" key="3">
    <source>
        <dbReference type="ARBA" id="ARBA00022676"/>
    </source>
</evidence>